<protein>
    <recommendedName>
        <fullName evidence="3">PROP1-like PPR domain-containing protein</fullName>
    </recommendedName>
</protein>
<proteinExistence type="predicted"/>
<dbReference type="AlphaFoldDB" id="A0A7M7J699"/>
<dbReference type="InterPro" id="IPR002885">
    <property type="entry name" value="PPR_rpt"/>
</dbReference>
<dbReference type="NCBIfam" id="TIGR00756">
    <property type="entry name" value="PPR"/>
    <property type="match status" value="2"/>
</dbReference>
<dbReference type="RefSeq" id="XP_022647399.1">
    <property type="nucleotide sequence ID" value="XM_022791664.1"/>
</dbReference>
<dbReference type="InterPro" id="IPR011990">
    <property type="entry name" value="TPR-like_helical_dom_sf"/>
</dbReference>
<keyword evidence="1" id="KW-0677">Repeat</keyword>
<keyword evidence="5" id="KW-1185">Reference proteome</keyword>
<dbReference type="FunCoup" id="A0A7M7J699">
    <property type="interactions" value="1237"/>
</dbReference>
<dbReference type="OrthoDB" id="185373at2759"/>
<dbReference type="Proteomes" id="UP000594260">
    <property type="component" value="Unplaced"/>
</dbReference>
<dbReference type="InterPro" id="IPR033443">
    <property type="entry name" value="PROP1-like_PPR_dom"/>
</dbReference>
<dbReference type="GeneID" id="111244478"/>
<dbReference type="Pfam" id="PF17177">
    <property type="entry name" value="PPR_long"/>
    <property type="match status" value="1"/>
</dbReference>
<evidence type="ECO:0000259" key="3">
    <source>
        <dbReference type="Pfam" id="PF17177"/>
    </source>
</evidence>
<evidence type="ECO:0000256" key="1">
    <source>
        <dbReference type="ARBA" id="ARBA00022737"/>
    </source>
</evidence>
<reference evidence="4" key="1">
    <citation type="submission" date="2021-01" db="UniProtKB">
        <authorList>
            <consortium name="EnsemblMetazoa"/>
        </authorList>
    </citation>
    <scope>IDENTIFICATION</scope>
</reference>
<dbReference type="KEGG" id="vde:111244478"/>
<dbReference type="PANTHER" id="PTHR47447">
    <property type="entry name" value="OS03G0856100 PROTEIN"/>
    <property type="match status" value="1"/>
</dbReference>
<feature type="domain" description="PROP1-like PPR" evidence="3">
    <location>
        <begin position="71"/>
        <end position="245"/>
    </location>
</feature>
<dbReference type="InParanoid" id="A0A7M7J699"/>
<evidence type="ECO:0000313" key="5">
    <source>
        <dbReference type="Proteomes" id="UP000594260"/>
    </source>
</evidence>
<dbReference type="Gene3D" id="1.25.40.10">
    <property type="entry name" value="Tetratricopeptide repeat domain"/>
    <property type="match status" value="2"/>
</dbReference>
<accession>A0A7M7J699</accession>
<dbReference type="EnsemblMetazoa" id="XM_022791664">
    <property type="protein sequence ID" value="XP_022647399"/>
    <property type="gene ID" value="LOC111244478"/>
</dbReference>
<evidence type="ECO:0000313" key="4">
    <source>
        <dbReference type="EnsemblMetazoa" id="XP_022647399"/>
    </source>
</evidence>
<organism evidence="4 5">
    <name type="scientific">Varroa destructor</name>
    <name type="common">Honeybee mite</name>
    <dbReference type="NCBI Taxonomy" id="109461"/>
    <lineage>
        <taxon>Eukaryota</taxon>
        <taxon>Metazoa</taxon>
        <taxon>Ecdysozoa</taxon>
        <taxon>Arthropoda</taxon>
        <taxon>Chelicerata</taxon>
        <taxon>Arachnida</taxon>
        <taxon>Acari</taxon>
        <taxon>Parasitiformes</taxon>
        <taxon>Mesostigmata</taxon>
        <taxon>Gamasina</taxon>
        <taxon>Dermanyssoidea</taxon>
        <taxon>Varroidae</taxon>
        <taxon>Varroa</taxon>
    </lineage>
</organism>
<dbReference type="PANTHER" id="PTHR47447:SF17">
    <property type="entry name" value="OS12G0638900 PROTEIN"/>
    <property type="match status" value="1"/>
</dbReference>
<feature type="repeat" description="PPR" evidence="2">
    <location>
        <begin position="142"/>
        <end position="176"/>
    </location>
</feature>
<name>A0A7M7J699_VARDE</name>
<evidence type="ECO:0000256" key="2">
    <source>
        <dbReference type="PROSITE-ProRule" id="PRU00708"/>
    </source>
</evidence>
<feature type="repeat" description="PPR" evidence="2">
    <location>
        <begin position="67"/>
        <end position="101"/>
    </location>
</feature>
<dbReference type="PROSITE" id="PS51375">
    <property type="entry name" value="PPR"/>
    <property type="match status" value="2"/>
</dbReference>
<sequence>MVTCYQLFSGPSSARRFCSGLILKPFKLRKNIDKWQNIHKRKLLELLKEKKVSEAATYFYEEVKVPDRSIYSILLASIGRTGHTALAFKIFRDLRARDIRPNSAILTSLFNACANNDENRSFALLKARNLYEQIQIQGWRPAAVTYHSMMKAFAIQGDCDACFRLMDEMVARGHAITIDTYNHLLMGCIANKEIGFVLAVRVLRHMLWRRIRPNATTFNHLLTAAQQCGCGDDISLLNKLLNDARQSQLKDPMVTLITSGESLLDVRLKDQLVAVATVPKTSEERLLLVGGPKGILSSMSYFRVEPSAVTYSHLLKAYTNEEELMQFVRSLDRTVLDVGFWNQLLKKCIVSKLSCVDEVIKMMNESNMKKDIITYGILAMRAQTDEEIKAFIKDIEKKQYAINEVIMSTLVTNVARQHKASTLAYLLSYCELRDIHLNQKALRNIAIAMDRAHYPSQAYTINKFLKQVKTTPSNELTRSRLKQFEPLVWKKDRLRFDPDSSEAEQVAREKGTTLTEKELEALHKDEFIEARKDDKLSLMDSKKNGICGVK</sequence>